<feature type="compositionally biased region" description="Basic residues" evidence="4">
    <location>
        <begin position="1242"/>
        <end position="1260"/>
    </location>
</feature>
<comment type="subcellular location">
    <subcellularLocation>
        <location evidence="1">Nucleus</location>
    </subcellularLocation>
</comment>
<dbReference type="Gene3D" id="1.25.10.10">
    <property type="entry name" value="Leucine-rich Repeat Variant"/>
    <property type="match status" value="1"/>
</dbReference>
<dbReference type="InterPro" id="IPR011989">
    <property type="entry name" value="ARM-like"/>
</dbReference>
<dbReference type="OrthoDB" id="2192888at2759"/>
<dbReference type="InterPro" id="IPR012978">
    <property type="entry name" value="HEAT_RRP12"/>
</dbReference>
<keyword evidence="3" id="KW-0539">Nucleus</keyword>
<gene>
    <name evidence="7" type="ORF">NAV_LOCUS964</name>
</gene>
<evidence type="ECO:0000256" key="2">
    <source>
        <dbReference type="ARBA" id="ARBA00007690"/>
    </source>
</evidence>
<feature type="region of interest" description="Disordered" evidence="4">
    <location>
        <begin position="1211"/>
        <end position="1279"/>
    </location>
</feature>
<evidence type="ECO:0000256" key="3">
    <source>
        <dbReference type="ARBA" id="ARBA00023242"/>
    </source>
</evidence>
<evidence type="ECO:0000256" key="1">
    <source>
        <dbReference type="ARBA" id="ARBA00004123"/>
    </source>
</evidence>
<dbReference type="PANTHER" id="PTHR48287">
    <property type="entry name" value="ARM REPEAT SUPERFAMILY PROTEIN"/>
    <property type="match status" value="1"/>
</dbReference>
<dbReference type="SUPFAM" id="SSF48371">
    <property type="entry name" value="ARM repeat"/>
    <property type="match status" value="1"/>
</dbReference>
<evidence type="ECO:0000313" key="8">
    <source>
        <dbReference type="Proteomes" id="UP000276991"/>
    </source>
</evidence>
<reference evidence="7 8" key="1">
    <citation type="submission" date="2018-08" db="EMBL/GenBank/DDBJ databases">
        <authorList>
            <person name="Laetsch R D."/>
            <person name="Stevens L."/>
            <person name="Kumar S."/>
            <person name="Blaxter L. M."/>
        </authorList>
    </citation>
    <scope>NUCLEOTIDE SEQUENCE [LARGE SCALE GENOMIC DNA]</scope>
</reference>
<dbReference type="GO" id="GO:0005634">
    <property type="term" value="C:nucleus"/>
    <property type="evidence" value="ECO:0007669"/>
    <property type="project" value="UniProtKB-SubCell"/>
</dbReference>
<evidence type="ECO:0000259" key="6">
    <source>
        <dbReference type="Pfam" id="PF25772"/>
    </source>
</evidence>
<dbReference type="Pfam" id="PF25772">
    <property type="entry name" value="HEAT_RRP12_N"/>
    <property type="match status" value="1"/>
</dbReference>
<dbReference type="InterPro" id="IPR057860">
    <property type="entry name" value="HEAT_RRP12_N"/>
</dbReference>
<organism evidence="7 8">
    <name type="scientific">Acanthocheilonema viteae</name>
    <name type="common">Filarial nematode worm</name>
    <name type="synonym">Dipetalonema viteae</name>
    <dbReference type="NCBI Taxonomy" id="6277"/>
    <lineage>
        <taxon>Eukaryota</taxon>
        <taxon>Metazoa</taxon>
        <taxon>Ecdysozoa</taxon>
        <taxon>Nematoda</taxon>
        <taxon>Chromadorea</taxon>
        <taxon>Rhabditida</taxon>
        <taxon>Spirurina</taxon>
        <taxon>Spiruromorpha</taxon>
        <taxon>Filarioidea</taxon>
        <taxon>Onchocercidae</taxon>
        <taxon>Acanthocheilonema</taxon>
    </lineage>
</organism>
<dbReference type="STRING" id="6277.A0A498RZ40"/>
<dbReference type="PANTHER" id="PTHR48287:SF1">
    <property type="entry name" value="ARM REPEAT SUPERFAMILY PROTEIN"/>
    <property type="match status" value="1"/>
</dbReference>
<proteinExistence type="inferred from homology"/>
<evidence type="ECO:0000313" key="7">
    <source>
        <dbReference type="EMBL" id="VBB26134.1"/>
    </source>
</evidence>
<feature type="compositionally biased region" description="Polar residues" evidence="4">
    <location>
        <begin position="1262"/>
        <end position="1271"/>
    </location>
</feature>
<dbReference type="EMBL" id="UPTC01000072">
    <property type="protein sequence ID" value="VBB26134.1"/>
    <property type="molecule type" value="Genomic_DNA"/>
</dbReference>
<comment type="similarity">
    <text evidence="2">Belongs to the RRP12 family.</text>
</comment>
<keyword evidence="8" id="KW-1185">Reference proteome</keyword>
<feature type="domain" description="RRP12 HEAT" evidence="5">
    <location>
        <begin position="493"/>
        <end position="738"/>
    </location>
</feature>
<evidence type="ECO:0000256" key="4">
    <source>
        <dbReference type="SAM" id="MobiDB-lite"/>
    </source>
</evidence>
<sequence length="1329" mass="150210">MLACMHEASPTERVITRNNDTLPNPFTAHVTEPKMRLEYRRISNDQHEQFRKCVTMKYRHRFKGRSVGRRIAKGKSSESNPSITRHREAARATRITQNVSFIPADESYDVKFNDENVVLEQIPLHKMQIDDADEIKSTRSNFSDLSSAKSQLSQFTSCTNPTFNPVHRIWRSGSVLQNEVLAVLAATAELIKDNNGTESNAEYFAALLTVIEAMAAIDESKLAAAAYLLGLVAKKVDKSVSRKCFSRAHKILENKLDSTQLDVALAKLIVTLGTILHQQPASVWQSSSTRLSLVKIEIFAIHDKSLVRTAARRTLRTILSDPIMITSNGYHRGASVVGKVLIKQVEQSAASVDVDLLLRLLCLAENIMHKMPPLIFKKFAEATFALLYISDSGLKCAVLQCFQKILRQQPADTTLPFNTNVLLIDLLRDFASRTMDPSVLCSWMEALSESHLCLAMKDVTKSMATLRASLKPIFQTFDLGIDSIALITCKIIGRIIEHCVQSNKELASYSVDLCDEALNPRSAAVWQYVLRAETKIFEICKDAISQESFARALKTLAALRNDINRYIIPDIDLAIGAAVRHIGAENVLRVLPLELDPQNLSLAIQFERSWLLSILRANICNQSIALALRYFLPLAHQLRKEAPIDAIGQKTFITISNQLWDLLPSVLSSATDFEQNFPYLAEILGKVLLEQRDLRLIVLSSLRSALRYALQPDATEARKDTMRFFAYSFLRKLFTLYTVSNITMESMQGITGNSLKTLRCSVLETVRMYVDLTANNVVDDFINLAVKKAQIKEMDLDQKIRVLDLMAVLVKKANVSGLNNIFSTVHAWFTSSEIVLQKKAFRILEEIMKRINDEAVTNFFALCADEINNVLDQDLDSIAKSARAALISVYYVKLSSLTSFEHAEIFGEKFLPRIIVCLDKSHNIRTRSNALKCFLKVCQQLIFLGSDERKSPSSVLHPVLNIIFGMLNPERLCPNEDLFEIVRSSTIALNVIAQKFTRILDTSLLSRLISHACSWIGDERPVIRVLIIRLLRMLAKKLPDYTMRQYQELLLSAVFDGQLTADVTQKSTDMVLRRRRQRRSGAEVPNTDINERRNHDMISVATSARTANADTVLNMFYDIDSENEVEMDRESIGGRTRGSSIWLKNDDDEDMMDLLDRNKILKKIATTRLQEPNDNGNDKCNSDFKVAKDGRLIIENLDTSQQDKRKRKQLEELLDMPDKKIKADSDSNSDSDRDYDNNSKIINKKKSGWKHGGKSIHRNVCKNATGTTSDNEFSKRRATGDVRKKSEKYEPYLYIPISKRRRGKNELKMLIKGTKKGTAVASKVKKMRC</sequence>
<protein>
    <submittedName>
        <fullName evidence="7">Uncharacterized protein</fullName>
    </submittedName>
</protein>
<dbReference type="Pfam" id="PF08161">
    <property type="entry name" value="RRP12_HEAT"/>
    <property type="match status" value="1"/>
</dbReference>
<evidence type="ECO:0000259" key="5">
    <source>
        <dbReference type="Pfam" id="PF08161"/>
    </source>
</evidence>
<accession>A0A498RZ40</accession>
<dbReference type="InterPro" id="IPR016024">
    <property type="entry name" value="ARM-type_fold"/>
</dbReference>
<dbReference type="InterPro" id="IPR052087">
    <property type="entry name" value="RRP12"/>
</dbReference>
<feature type="compositionally biased region" description="Basic and acidic residues" evidence="4">
    <location>
        <begin position="1216"/>
        <end position="1237"/>
    </location>
</feature>
<name>A0A498RZ40_ACAVI</name>
<feature type="domain" description="RRP12 N-terminal HEAT" evidence="6">
    <location>
        <begin position="172"/>
        <end position="320"/>
    </location>
</feature>
<dbReference type="Proteomes" id="UP000276991">
    <property type="component" value="Unassembled WGS sequence"/>
</dbReference>